<dbReference type="SMART" id="SM00955">
    <property type="entry name" value="RNB"/>
    <property type="match status" value="1"/>
</dbReference>
<keyword evidence="4" id="KW-1185">Reference proteome</keyword>
<name>A0AAF0DTX5_9BASI</name>
<protein>
    <submittedName>
        <fullName evidence="3">Exoribonuclease II</fullName>
        <ecNumber evidence="3">3.1.13.1</ecNumber>
    </submittedName>
</protein>
<evidence type="ECO:0000256" key="1">
    <source>
        <dbReference type="SAM" id="MobiDB-lite"/>
    </source>
</evidence>
<evidence type="ECO:0000259" key="2">
    <source>
        <dbReference type="SMART" id="SM00955"/>
    </source>
</evidence>
<dbReference type="GO" id="GO:0006402">
    <property type="term" value="P:mRNA catabolic process"/>
    <property type="evidence" value="ECO:0007669"/>
    <property type="project" value="TreeGrafter"/>
</dbReference>
<dbReference type="PANTHER" id="PTHR23355">
    <property type="entry name" value="RIBONUCLEASE"/>
    <property type="match status" value="1"/>
</dbReference>
<feature type="compositionally biased region" description="Basic residues" evidence="1">
    <location>
        <begin position="35"/>
        <end position="45"/>
    </location>
</feature>
<reference evidence="3" key="1">
    <citation type="submission" date="2023-03" db="EMBL/GenBank/DDBJ databases">
        <title>Mating type loci evolution in Malassezia.</title>
        <authorList>
            <person name="Coelho M.A."/>
        </authorList>
    </citation>
    <scope>NUCLEOTIDE SEQUENCE</scope>
    <source>
        <strain evidence="3">CBS 14135</strain>
    </source>
</reference>
<dbReference type="GO" id="GO:0000932">
    <property type="term" value="C:P-body"/>
    <property type="evidence" value="ECO:0007669"/>
    <property type="project" value="TreeGrafter"/>
</dbReference>
<feature type="domain" description="RNB" evidence="2">
    <location>
        <begin position="591"/>
        <end position="955"/>
    </location>
</feature>
<accession>A0AAF0DTX5</accession>
<dbReference type="SUPFAM" id="SSF50249">
    <property type="entry name" value="Nucleic acid-binding proteins"/>
    <property type="match status" value="1"/>
</dbReference>
<sequence length="1096" mass="122804">MSARLWGSVSARLCVAPTAAHIRAVGTTACILRQHTARGRPRTPARVHNAPKEPRRTPQRPNGRPPLTLAPEDLVQEEAEDEKIDEQLDYNVTIGASASKMEEIQPGDFVEVRRTGRTFSGVVLPIPDEHDRSGSGAGASLAVVVISGVLELVRSTDVMLRFPAFVDQQLAADAAPLKRDYIAASTARVSAAPVALPDEYAVSHEDMLALRQSASRDNSYMEQEPLDLPRFEKRAWICRKIRQLQRKTDNEIQKIYPAFRALFLQEQTETHVEFDWKEHEQAPEHAFLRKGLKLLHRGSFTTIEATQLLTQYLAFLHQEKAGVKHRFRGETVFAMHTLFMNHPKQFLVDSTTHRHSQMFTYRSLREQQILSRVSAWVRASMTAQGPGGMEDASVKDDVELMEAVKILDGFCERARAAIRWHEAQAPADTDQIQTLGQPTTAEGEPIRWTATDKDIIEFLKISVGNRRELQEDPTGSVAMSIIKRVGAHIHLKPIVHPDMDQVPLPKSVLSTTVEQPPLSDTSTSVYSAGTDLQHALVFNFLIRLGALTPWEDPNVLDTYLRNIEENAYETAMHDDKHRRTLQLNQEEEARRTRFEDLPVYVIDSANAHELDDGISVEPASEGVHWIHVHIADPTARIPRNHPLAVEARQKYSSIYFPQAQWPLFPNDATYNGMSLKGNTTETGPEQQVLTFSALVNDHGEICDLDVRPCTVRNVRTLSYEDVNQFFLTKKGPSNPESALHLESTQRNLQLLARLASKLNSRRITIGKGVNASNQSSEVTLSPLPLPSLAATFPDGPEFFAGFPDIHMTLTDPSSPLRPGTFDGLPGGISSENMVSEMMLLAGRVAASFCDEHQLPMPYRCQDAPEANQVATIEQLKHPITGAMPVVELQKRDIFLSPAYFSSQPGKHYGLGIGVKNISNTDPDVLKAGGYVRVTSPLRRYADLLSHYQMKAFMFGKKTLSRGDLVFQFPRFERMESWVKQIERASHRYWMWTYVDRLLAKVKQYGPPKTAEAGLFSDMDKHILGIIPAFVGVPDVRFTYDTLQARIRVNLQTLGGYPVDCIWDPKTPAPPRGEILQVRIRETISAGTKRSIICELA</sequence>
<dbReference type="InterPro" id="IPR001900">
    <property type="entry name" value="RNase_II/R"/>
</dbReference>
<organism evidence="3 4">
    <name type="scientific">Malassezia brasiliensis</name>
    <dbReference type="NCBI Taxonomy" id="1821822"/>
    <lineage>
        <taxon>Eukaryota</taxon>
        <taxon>Fungi</taxon>
        <taxon>Dikarya</taxon>
        <taxon>Basidiomycota</taxon>
        <taxon>Ustilaginomycotina</taxon>
        <taxon>Malasseziomycetes</taxon>
        <taxon>Malasseziales</taxon>
        <taxon>Malasseziaceae</taxon>
        <taxon>Malassezia</taxon>
    </lineage>
</organism>
<keyword evidence="3" id="KW-0378">Hydrolase</keyword>
<dbReference type="InterPro" id="IPR012340">
    <property type="entry name" value="NA-bd_OB-fold"/>
</dbReference>
<dbReference type="InterPro" id="IPR050180">
    <property type="entry name" value="RNR_Ribonuclease"/>
</dbReference>
<evidence type="ECO:0000313" key="3">
    <source>
        <dbReference type="EMBL" id="WFC94721.1"/>
    </source>
</evidence>
<proteinExistence type="predicted"/>
<dbReference type="EMBL" id="CP119951">
    <property type="protein sequence ID" value="WFC94721.1"/>
    <property type="molecule type" value="Genomic_DNA"/>
</dbReference>
<evidence type="ECO:0000313" key="4">
    <source>
        <dbReference type="Proteomes" id="UP001216638"/>
    </source>
</evidence>
<dbReference type="AlphaFoldDB" id="A0AAF0DTX5"/>
<dbReference type="Pfam" id="PF00773">
    <property type="entry name" value="RNB"/>
    <property type="match status" value="1"/>
</dbReference>
<feature type="region of interest" description="Disordered" evidence="1">
    <location>
        <begin position="34"/>
        <end position="69"/>
    </location>
</feature>
<dbReference type="Proteomes" id="UP001216638">
    <property type="component" value="Chromosome 1"/>
</dbReference>
<gene>
    <name evidence="3" type="primary">MSU1</name>
    <name evidence="3" type="ORF">MBRA1_001355</name>
</gene>
<dbReference type="GO" id="GO:0008859">
    <property type="term" value="F:exoribonuclease II activity"/>
    <property type="evidence" value="ECO:0007669"/>
    <property type="project" value="UniProtKB-EC"/>
</dbReference>
<dbReference type="PANTHER" id="PTHR23355:SF65">
    <property type="entry name" value="EXORIBONUCLEASE CYT-4, PUTATIVE (AFU_ORTHOLOGUE AFUA_7G01550)-RELATED"/>
    <property type="match status" value="1"/>
</dbReference>
<dbReference type="GO" id="GO:0003723">
    <property type="term" value="F:RNA binding"/>
    <property type="evidence" value="ECO:0007669"/>
    <property type="project" value="InterPro"/>
</dbReference>
<dbReference type="EC" id="3.1.13.1" evidence="3"/>